<comment type="function">
    <text evidence="8">Component of the signal peptidase complex (SPC) which catalyzes the cleavage of N-terminal signal sequences from nascent proteins as they are translocated into the lumen of the endoplasmic reticulum. Enhances the enzymatic activity of SPC and facilitates the interactions between different components of the translocation site.</text>
</comment>
<dbReference type="GO" id="GO:0005787">
    <property type="term" value="C:signal peptidase complex"/>
    <property type="evidence" value="ECO:0007669"/>
    <property type="project" value="InterPro"/>
</dbReference>
<dbReference type="GO" id="GO:0006465">
    <property type="term" value="P:signal peptide processing"/>
    <property type="evidence" value="ECO:0007669"/>
    <property type="project" value="InterPro"/>
</dbReference>
<dbReference type="EMBL" id="NHZQ01000066">
    <property type="protein sequence ID" value="PSK55725.1"/>
    <property type="molecule type" value="Genomic_DNA"/>
</dbReference>
<proteinExistence type="inferred from homology"/>
<evidence type="ECO:0000256" key="1">
    <source>
        <dbReference type="ARBA" id="ARBA00004477"/>
    </source>
</evidence>
<sequence>MADSSKISPYNLSDCKNTTDDALQNYLNGLKFKQSHYHTDVKLALGYAAVIICAITFAYDYKLGFEATKYWTAGTVTIYFLLNGAFTYWLWFVEKDVVYNGDAKGRKVVISSWTKKLEPNYRLKVRYTGSSGSNDWQESEVSAPFMQWFTADGVFVAQPFQRWLASSVPVIGEVDPKNATGPSQADLGVSSATASIS</sequence>
<dbReference type="OrthoDB" id="29558at2759"/>
<keyword evidence="4 10" id="KW-0812">Transmembrane</keyword>
<keyword evidence="5" id="KW-0256">Endoplasmic reticulum</keyword>
<dbReference type="AlphaFoldDB" id="A0A2P8A5H7"/>
<evidence type="ECO:0000256" key="4">
    <source>
        <dbReference type="ARBA" id="ARBA00022692"/>
    </source>
</evidence>
<evidence type="ECO:0000313" key="11">
    <source>
        <dbReference type="EMBL" id="PSK55725.1"/>
    </source>
</evidence>
<protein>
    <recommendedName>
        <fullName evidence="3">Signal peptidase complex subunit 2</fullName>
    </recommendedName>
</protein>
<dbReference type="STRING" id="40998.A0A2P8A5H7"/>
<evidence type="ECO:0000256" key="9">
    <source>
        <dbReference type="SAM" id="MobiDB-lite"/>
    </source>
</evidence>
<evidence type="ECO:0000256" key="2">
    <source>
        <dbReference type="ARBA" id="ARBA00007324"/>
    </source>
</evidence>
<feature type="transmembrane region" description="Helical" evidence="10">
    <location>
        <begin position="41"/>
        <end position="59"/>
    </location>
</feature>
<evidence type="ECO:0000256" key="3">
    <source>
        <dbReference type="ARBA" id="ARBA00017057"/>
    </source>
</evidence>
<evidence type="ECO:0000256" key="6">
    <source>
        <dbReference type="ARBA" id="ARBA00022989"/>
    </source>
</evidence>
<dbReference type="GO" id="GO:0045047">
    <property type="term" value="P:protein targeting to ER"/>
    <property type="evidence" value="ECO:0007669"/>
    <property type="project" value="TreeGrafter"/>
</dbReference>
<gene>
    <name evidence="11" type="ORF">B9Z65_4603</name>
</gene>
<keyword evidence="6 10" id="KW-1133">Transmembrane helix</keyword>
<keyword evidence="7 10" id="KW-0472">Membrane</keyword>
<evidence type="ECO:0000256" key="7">
    <source>
        <dbReference type="ARBA" id="ARBA00023136"/>
    </source>
</evidence>
<dbReference type="PANTHER" id="PTHR13085">
    <property type="entry name" value="MICROSOMAL SIGNAL PEPTIDASE 25 KDA SUBUNIT"/>
    <property type="match status" value="1"/>
</dbReference>
<dbReference type="Proteomes" id="UP000243723">
    <property type="component" value="Unassembled WGS sequence"/>
</dbReference>
<accession>A0A2P8A5H7</accession>
<feature type="transmembrane region" description="Helical" evidence="10">
    <location>
        <begin position="71"/>
        <end position="91"/>
    </location>
</feature>
<name>A0A2P8A5H7_9PEZI</name>
<evidence type="ECO:0000313" key="12">
    <source>
        <dbReference type="Proteomes" id="UP000243723"/>
    </source>
</evidence>
<comment type="caution">
    <text evidence="11">The sequence shown here is derived from an EMBL/GenBank/DDBJ whole genome shotgun (WGS) entry which is preliminary data.</text>
</comment>
<evidence type="ECO:0000256" key="8">
    <source>
        <dbReference type="ARBA" id="ARBA00045608"/>
    </source>
</evidence>
<organism evidence="11 12">
    <name type="scientific">Elsinoe australis</name>
    <dbReference type="NCBI Taxonomy" id="40998"/>
    <lineage>
        <taxon>Eukaryota</taxon>
        <taxon>Fungi</taxon>
        <taxon>Dikarya</taxon>
        <taxon>Ascomycota</taxon>
        <taxon>Pezizomycotina</taxon>
        <taxon>Dothideomycetes</taxon>
        <taxon>Dothideomycetidae</taxon>
        <taxon>Myriangiales</taxon>
        <taxon>Elsinoaceae</taxon>
        <taxon>Elsinoe</taxon>
    </lineage>
</organism>
<comment type="similarity">
    <text evidence="2">Belongs to the SPCS2 family.</text>
</comment>
<feature type="region of interest" description="Disordered" evidence="9">
    <location>
        <begin position="175"/>
        <end position="197"/>
    </location>
</feature>
<dbReference type="InterPro" id="IPR009582">
    <property type="entry name" value="Spc2/SPCS2"/>
</dbReference>
<reference evidence="11 12" key="1">
    <citation type="submission" date="2017-05" db="EMBL/GenBank/DDBJ databases">
        <title>Draft genome sequence of Elsinoe australis.</title>
        <authorList>
            <person name="Cheng Q."/>
        </authorList>
    </citation>
    <scope>NUCLEOTIDE SEQUENCE [LARGE SCALE GENOMIC DNA]</scope>
    <source>
        <strain evidence="11 12">NL1</strain>
    </source>
</reference>
<dbReference type="PANTHER" id="PTHR13085:SF0">
    <property type="entry name" value="SIGNAL PEPTIDASE COMPLEX SUBUNIT 2"/>
    <property type="match status" value="1"/>
</dbReference>
<dbReference type="Pfam" id="PF06703">
    <property type="entry name" value="SPC25"/>
    <property type="match status" value="1"/>
</dbReference>
<keyword evidence="12" id="KW-1185">Reference proteome</keyword>
<evidence type="ECO:0000256" key="5">
    <source>
        <dbReference type="ARBA" id="ARBA00022824"/>
    </source>
</evidence>
<evidence type="ECO:0000256" key="10">
    <source>
        <dbReference type="SAM" id="Phobius"/>
    </source>
</evidence>
<comment type="subcellular location">
    <subcellularLocation>
        <location evidence="1">Endoplasmic reticulum membrane</location>
        <topology evidence="1">Multi-pass membrane protein</topology>
    </subcellularLocation>
</comment>